<evidence type="ECO:0000256" key="4">
    <source>
        <dbReference type="ARBA" id="ARBA00022598"/>
    </source>
</evidence>
<dbReference type="Pfam" id="PF11734">
    <property type="entry name" value="TilS_C"/>
    <property type="match status" value="1"/>
</dbReference>
<dbReference type="HAMAP" id="MF_01161">
    <property type="entry name" value="tRNA_Ile_lys_synt"/>
    <property type="match status" value="1"/>
</dbReference>
<evidence type="ECO:0000256" key="7">
    <source>
        <dbReference type="ARBA" id="ARBA00022840"/>
    </source>
</evidence>
<keyword evidence="7" id="KW-0067">ATP-binding</keyword>
<dbReference type="InterPro" id="IPR014729">
    <property type="entry name" value="Rossmann-like_a/b/a_fold"/>
</dbReference>
<evidence type="ECO:0000313" key="10">
    <source>
        <dbReference type="EMBL" id="PLX15285.1"/>
    </source>
</evidence>
<dbReference type="GO" id="GO:0032267">
    <property type="term" value="F:tRNA(Ile)-lysidine synthase activity"/>
    <property type="evidence" value="ECO:0007669"/>
    <property type="project" value="UniProtKB-EC"/>
</dbReference>
<keyword evidence="6" id="KW-0547">Nucleotide-binding</keyword>
<evidence type="ECO:0000313" key="11">
    <source>
        <dbReference type="Proteomes" id="UP000234857"/>
    </source>
</evidence>
<dbReference type="SMART" id="SM00977">
    <property type="entry name" value="TilS_C"/>
    <property type="match status" value="1"/>
</dbReference>
<dbReference type="InterPro" id="IPR011063">
    <property type="entry name" value="TilS/TtcA_N"/>
</dbReference>
<evidence type="ECO:0000256" key="6">
    <source>
        <dbReference type="ARBA" id="ARBA00022741"/>
    </source>
</evidence>
<evidence type="ECO:0000256" key="8">
    <source>
        <dbReference type="ARBA" id="ARBA00048539"/>
    </source>
</evidence>
<comment type="catalytic activity">
    <reaction evidence="8">
        <text>cytidine(34) in tRNA(Ile2) + L-lysine + ATP = lysidine(34) in tRNA(Ile2) + AMP + diphosphate + H(+)</text>
        <dbReference type="Rhea" id="RHEA:43744"/>
        <dbReference type="Rhea" id="RHEA-COMP:10625"/>
        <dbReference type="Rhea" id="RHEA-COMP:10670"/>
        <dbReference type="ChEBI" id="CHEBI:15378"/>
        <dbReference type="ChEBI" id="CHEBI:30616"/>
        <dbReference type="ChEBI" id="CHEBI:32551"/>
        <dbReference type="ChEBI" id="CHEBI:33019"/>
        <dbReference type="ChEBI" id="CHEBI:82748"/>
        <dbReference type="ChEBI" id="CHEBI:83665"/>
        <dbReference type="ChEBI" id="CHEBI:456215"/>
        <dbReference type="EC" id="6.3.4.19"/>
    </reaction>
</comment>
<sequence>MADKDILKKIAKDLIEKKIIKENLKILLGLSGGPDSIFCLYLLLKLKQMIPIEVFCVHVNYNLRGKDSVEDMEFCSNICQTYDIPFFVKDVRIEDKKGIQEKARNIRIDFFDEVMDKHDINFLALAHNRDDNIETILFNIIRGTGINGITGIDDKSILRPILNVEKETILKYLKSNKIVYRDDFSNKKTVYTRNTIRHKIIPEMKEINPSLYNAFENLSLSAKEHRKVAKDNFHNLFEEYRKDSHDKEYFVFDLKLLSEPVERLNIFFEMFFREELKIKEGVYRNALSELLDLKEKSSCKKRELKGYLFFTDYDRFYILKEDRFEKYFPDFNDIKIEKPVDNECIRFETIEEEKVPEDADIYIDLKESDLIFPLVLRHRKNGDRISGKKLLKKIFIDEKINKLFRDRIPVLEDAQGNIIWVPGVYTRKYSKANIRLFYIGRK</sequence>
<dbReference type="SUPFAM" id="SSF56037">
    <property type="entry name" value="PheT/TilS domain"/>
    <property type="match status" value="1"/>
</dbReference>
<proteinExistence type="inferred from homology"/>
<comment type="subcellular location">
    <subcellularLocation>
        <location evidence="1">Cytoplasm</location>
    </subcellularLocation>
</comment>
<evidence type="ECO:0000256" key="2">
    <source>
        <dbReference type="ARBA" id="ARBA00013267"/>
    </source>
</evidence>
<evidence type="ECO:0000256" key="1">
    <source>
        <dbReference type="ARBA" id="ARBA00004496"/>
    </source>
</evidence>
<keyword evidence="3" id="KW-0963">Cytoplasm</keyword>
<gene>
    <name evidence="10" type="primary">tilS</name>
    <name evidence="10" type="ORF">C0601_13290</name>
</gene>
<comment type="caution">
    <text evidence="10">The sequence shown here is derived from an EMBL/GenBank/DDBJ whole genome shotgun (WGS) entry which is preliminary data.</text>
</comment>
<feature type="non-terminal residue" evidence="10">
    <location>
        <position position="442"/>
    </location>
</feature>
<dbReference type="GO" id="GO:0005524">
    <property type="term" value="F:ATP binding"/>
    <property type="evidence" value="ECO:0007669"/>
    <property type="project" value="UniProtKB-KW"/>
</dbReference>
<name>A0A2N5Z9F0_MUIH1</name>
<dbReference type="SUPFAM" id="SSF52402">
    <property type="entry name" value="Adenine nucleotide alpha hydrolases-like"/>
    <property type="match status" value="1"/>
</dbReference>
<evidence type="ECO:0000256" key="5">
    <source>
        <dbReference type="ARBA" id="ARBA00022694"/>
    </source>
</evidence>
<evidence type="ECO:0000256" key="3">
    <source>
        <dbReference type="ARBA" id="ARBA00022490"/>
    </source>
</evidence>
<dbReference type="Pfam" id="PF01171">
    <property type="entry name" value="ATP_bind_3"/>
    <property type="match status" value="1"/>
</dbReference>
<dbReference type="NCBIfam" id="TIGR02433">
    <property type="entry name" value="lysidine_TilS_C"/>
    <property type="match status" value="1"/>
</dbReference>
<dbReference type="GO" id="GO:0008033">
    <property type="term" value="P:tRNA processing"/>
    <property type="evidence" value="ECO:0007669"/>
    <property type="project" value="UniProtKB-KW"/>
</dbReference>
<dbReference type="EMBL" id="PKTG01000142">
    <property type="protein sequence ID" value="PLX15285.1"/>
    <property type="molecule type" value="Genomic_DNA"/>
</dbReference>
<keyword evidence="5" id="KW-0819">tRNA processing</keyword>
<protein>
    <recommendedName>
        <fullName evidence="2">tRNA(Ile)-lysidine synthetase</fullName>
        <ecNumber evidence="2">6.3.4.19</ecNumber>
    </recommendedName>
</protein>
<dbReference type="PANTHER" id="PTHR43033:SF1">
    <property type="entry name" value="TRNA(ILE)-LYSIDINE SYNTHASE-RELATED"/>
    <property type="match status" value="1"/>
</dbReference>
<dbReference type="EC" id="6.3.4.19" evidence="2"/>
<dbReference type="PANTHER" id="PTHR43033">
    <property type="entry name" value="TRNA(ILE)-LYSIDINE SYNTHASE-RELATED"/>
    <property type="match status" value="1"/>
</dbReference>
<dbReference type="InterPro" id="IPR012795">
    <property type="entry name" value="tRNA_Ile_lys_synt_N"/>
</dbReference>
<accession>A0A2N5Z9F0</accession>
<organism evidence="10 11">
    <name type="scientific">Muiribacterium halophilum</name>
    <dbReference type="NCBI Taxonomy" id="2053465"/>
    <lineage>
        <taxon>Bacteria</taxon>
        <taxon>Candidatus Muiribacteriota</taxon>
        <taxon>Candidatus Muiribacteriia</taxon>
        <taxon>Candidatus Muiribacteriales</taxon>
        <taxon>Candidatus Muiribacteriaceae</taxon>
        <taxon>Candidatus Muiribacterium</taxon>
    </lineage>
</organism>
<dbReference type="InterPro" id="IPR012796">
    <property type="entry name" value="Lysidine-tRNA-synth_C"/>
</dbReference>
<evidence type="ECO:0000259" key="9">
    <source>
        <dbReference type="SMART" id="SM00977"/>
    </source>
</evidence>
<dbReference type="Gene3D" id="3.40.50.620">
    <property type="entry name" value="HUPs"/>
    <property type="match status" value="1"/>
</dbReference>
<reference evidence="10 11" key="1">
    <citation type="submission" date="2017-11" db="EMBL/GenBank/DDBJ databases">
        <title>Genome-resolved metagenomics identifies genetic mobility, metabolic interactions, and unexpected diversity in perchlorate-reducing communities.</title>
        <authorList>
            <person name="Barnum T.P."/>
            <person name="Figueroa I.A."/>
            <person name="Carlstrom C.I."/>
            <person name="Lucas L.N."/>
            <person name="Engelbrektson A.L."/>
            <person name="Coates J.D."/>
        </authorList>
    </citation>
    <scope>NUCLEOTIDE SEQUENCE [LARGE SCALE GENOMIC DNA]</scope>
    <source>
        <strain evidence="10">BM706</strain>
    </source>
</reference>
<dbReference type="Proteomes" id="UP000234857">
    <property type="component" value="Unassembled WGS sequence"/>
</dbReference>
<dbReference type="GO" id="GO:0005737">
    <property type="term" value="C:cytoplasm"/>
    <property type="evidence" value="ECO:0007669"/>
    <property type="project" value="UniProtKB-SubCell"/>
</dbReference>
<dbReference type="AlphaFoldDB" id="A0A2N5Z9F0"/>
<feature type="domain" description="Lysidine-tRNA(Ile) synthetase C-terminal" evidence="9">
    <location>
        <begin position="374"/>
        <end position="438"/>
    </location>
</feature>
<dbReference type="InterPro" id="IPR012094">
    <property type="entry name" value="tRNA_Ile_lys_synt"/>
</dbReference>
<dbReference type="CDD" id="cd01992">
    <property type="entry name" value="TilS_N"/>
    <property type="match status" value="1"/>
</dbReference>
<keyword evidence="4" id="KW-0436">Ligase</keyword>
<dbReference type="NCBIfam" id="TIGR02432">
    <property type="entry name" value="lysidine_TilS_N"/>
    <property type="match status" value="1"/>
</dbReference>